<dbReference type="PANTHER" id="PTHR11228:SF7">
    <property type="entry name" value="PQQA PEPTIDE CYCLASE"/>
    <property type="match status" value="1"/>
</dbReference>
<dbReference type="InterPro" id="IPR007197">
    <property type="entry name" value="rSAM"/>
</dbReference>
<evidence type="ECO:0000256" key="2">
    <source>
        <dbReference type="ARBA" id="ARBA00022723"/>
    </source>
</evidence>
<protein>
    <recommendedName>
        <fullName evidence="5">Radical SAM core domain-containing protein</fullName>
    </recommendedName>
</protein>
<evidence type="ECO:0000256" key="4">
    <source>
        <dbReference type="ARBA" id="ARBA00023014"/>
    </source>
</evidence>
<gene>
    <name evidence="6" type="ORF">COW83_00970</name>
</gene>
<dbReference type="GO" id="GO:0003824">
    <property type="term" value="F:catalytic activity"/>
    <property type="evidence" value="ECO:0007669"/>
    <property type="project" value="InterPro"/>
</dbReference>
<dbReference type="InterPro" id="IPR050377">
    <property type="entry name" value="Radical_SAM_PqqE_MftC-like"/>
</dbReference>
<keyword evidence="3" id="KW-0408">Iron</keyword>
<accession>A0A2H0DVL3</accession>
<evidence type="ECO:0000313" key="7">
    <source>
        <dbReference type="Proteomes" id="UP000231136"/>
    </source>
</evidence>
<dbReference type="PROSITE" id="PS51918">
    <property type="entry name" value="RADICAL_SAM"/>
    <property type="match status" value="1"/>
</dbReference>
<evidence type="ECO:0000256" key="1">
    <source>
        <dbReference type="ARBA" id="ARBA00022691"/>
    </source>
</evidence>
<dbReference type="SFLD" id="SFLDS00029">
    <property type="entry name" value="Radical_SAM"/>
    <property type="match status" value="1"/>
</dbReference>
<dbReference type="AlphaFoldDB" id="A0A2H0DVL3"/>
<dbReference type="PANTHER" id="PTHR11228">
    <property type="entry name" value="RADICAL SAM DOMAIN PROTEIN"/>
    <property type="match status" value="1"/>
</dbReference>
<evidence type="ECO:0000313" key="6">
    <source>
        <dbReference type="EMBL" id="PIP86051.1"/>
    </source>
</evidence>
<dbReference type="GO" id="GO:0046872">
    <property type="term" value="F:metal ion binding"/>
    <property type="evidence" value="ECO:0007669"/>
    <property type="project" value="UniProtKB-KW"/>
</dbReference>
<reference evidence="6 7" key="1">
    <citation type="submission" date="2017-09" db="EMBL/GenBank/DDBJ databases">
        <title>Depth-based differentiation of microbial function through sediment-hosted aquifers and enrichment of novel symbionts in the deep terrestrial subsurface.</title>
        <authorList>
            <person name="Probst A.J."/>
            <person name="Ladd B."/>
            <person name="Jarett J.K."/>
            <person name="Geller-Mcgrath D.E."/>
            <person name="Sieber C.M."/>
            <person name="Emerson J.B."/>
            <person name="Anantharaman K."/>
            <person name="Thomas B.C."/>
            <person name="Malmstrom R."/>
            <person name="Stieglmeier M."/>
            <person name="Klingl A."/>
            <person name="Woyke T."/>
            <person name="Ryan C.M."/>
            <person name="Banfield J.F."/>
        </authorList>
    </citation>
    <scope>NUCLEOTIDE SEQUENCE [LARGE SCALE GENOMIC DNA]</scope>
    <source>
        <strain evidence="6">CG22_combo_CG10-13_8_21_14_all_43_12</strain>
    </source>
</reference>
<evidence type="ECO:0000256" key="3">
    <source>
        <dbReference type="ARBA" id="ARBA00023004"/>
    </source>
</evidence>
<keyword evidence="4" id="KW-0411">Iron-sulfur</keyword>
<name>A0A2H0DVL3_9BACT</name>
<dbReference type="EMBL" id="PCTR01000037">
    <property type="protein sequence ID" value="PIP86051.1"/>
    <property type="molecule type" value="Genomic_DNA"/>
</dbReference>
<keyword evidence="2" id="KW-0479">Metal-binding</keyword>
<dbReference type="InterPro" id="IPR058240">
    <property type="entry name" value="rSAM_sf"/>
</dbReference>
<comment type="caution">
    <text evidence="6">The sequence shown here is derived from an EMBL/GenBank/DDBJ whole genome shotgun (WGS) entry which is preliminary data.</text>
</comment>
<keyword evidence="1" id="KW-0949">S-adenosyl-L-methionine</keyword>
<feature type="domain" description="Radical SAM core" evidence="5">
    <location>
        <begin position="6"/>
        <end position="225"/>
    </location>
</feature>
<dbReference type="Pfam" id="PF04055">
    <property type="entry name" value="Radical_SAM"/>
    <property type="match status" value="1"/>
</dbReference>
<evidence type="ECO:0000259" key="5">
    <source>
        <dbReference type="PROSITE" id="PS51918"/>
    </source>
</evidence>
<dbReference type="CDD" id="cd01335">
    <property type="entry name" value="Radical_SAM"/>
    <property type="match status" value="1"/>
</dbReference>
<proteinExistence type="predicted"/>
<sequence>MTPKIVLENGLAFVEITLRCYCGCPWCYKGGEVHTKGMHLPLESIKARIDWLVKNTNCKTIGLIGGEPGLHPQLKEICEYVFGLNLELRITTSGKFSKREQKNMEYLLDLYRKGLIQINLSFHPGRNEEGYVNFVKRIKLLLAERRQCQAKGGVFETIDLYTMVTVDKDLAFNEEGIRRILTLLMETSDHHSLEFYGGTVADLMATLQNNYVDFESSQNLSYQFRRTSDSDLFRHEFTFSGLVLFEDRPDGTRHGVMAKGHICSISFSRVENGVISLPAMIVKTNGEFGYVHPHCIPAKNGLCNVDLHSDVDQIRKTIEQSLLRIQTIVFLANRRKAARECGADGTEKQCTACPLDDMCDACHASVRDD</sequence>
<dbReference type="InterPro" id="IPR013785">
    <property type="entry name" value="Aldolase_TIM"/>
</dbReference>
<organism evidence="6 7">
    <name type="scientific">Candidatus Collierbacteria bacterium CG22_combo_CG10-13_8_21_14_all_43_12</name>
    <dbReference type="NCBI Taxonomy" id="1974537"/>
    <lineage>
        <taxon>Bacteria</taxon>
        <taxon>Candidatus Collieribacteriota</taxon>
    </lineage>
</organism>
<dbReference type="GO" id="GO:0051536">
    <property type="term" value="F:iron-sulfur cluster binding"/>
    <property type="evidence" value="ECO:0007669"/>
    <property type="project" value="UniProtKB-KW"/>
</dbReference>
<dbReference type="SUPFAM" id="SSF102114">
    <property type="entry name" value="Radical SAM enzymes"/>
    <property type="match status" value="1"/>
</dbReference>
<dbReference type="Proteomes" id="UP000231136">
    <property type="component" value="Unassembled WGS sequence"/>
</dbReference>
<dbReference type="Gene3D" id="3.20.20.70">
    <property type="entry name" value="Aldolase class I"/>
    <property type="match status" value="1"/>
</dbReference>